<feature type="region of interest" description="Disordered" evidence="1">
    <location>
        <begin position="1"/>
        <end position="23"/>
    </location>
</feature>
<keyword evidence="3" id="KW-1185">Reference proteome</keyword>
<organism evidence="2 3">
    <name type="scientific">Rhizobium viscosum</name>
    <name type="common">Arthrobacter viscosus</name>
    <dbReference type="NCBI Taxonomy" id="1673"/>
    <lineage>
        <taxon>Bacteria</taxon>
        <taxon>Pseudomonadati</taxon>
        <taxon>Pseudomonadota</taxon>
        <taxon>Alphaproteobacteria</taxon>
        <taxon>Hyphomicrobiales</taxon>
        <taxon>Rhizobiaceae</taxon>
        <taxon>Rhizobium/Agrobacterium group</taxon>
        <taxon>Rhizobium</taxon>
    </lineage>
</organism>
<name>A0ABR9ISQ7_RHIVS</name>
<dbReference type="EMBL" id="JADBEC010000001">
    <property type="protein sequence ID" value="MBE1506223.1"/>
    <property type="molecule type" value="Genomic_DNA"/>
</dbReference>
<reference evidence="2 3" key="1">
    <citation type="submission" date="2020-10" db="EMBL/GenBank/DDBJ databases">
        <title>Sequencing the genomes of 1000 actinobacteria strains.</title>
        <authorList>
            <person name="Klenk H.-P."/>
        </authorList>
    </citation>
    <scope>NUCLEOTIDE SEQUENCE [LARGE SCALE GENOMIC DNA]</scope>
    <source>
        <strain evidence="2 3">DSM 7307</strain>
    </source>
</reference>
<dbReference type="RefSeq" id="WP_192729960.1">
    <property type="nucleotide sequence ID" value="NZ_BAAAVL010000017.1"/>
</dbReference>
<proteinExistence type="predicted"/>
<sequence>MESLAHSSASADPRRRETEDTVQSPGLVARALLDHVIQEMATDGHVQSIDLFGALGSVGGFSCVLTAFDIASAGELGDDADLIAMETEDGSRYYTGNLPNAFLLESHDSLLNLTYGAARRSGALISQEMAMETLRYVVSTIGHPQFGIPRLTDEHRPGETPLAYVRRLWPKLADALDRNRVPLSRRPFAIGLALELAFFHVRPPLDPSLAARIVTECAIPMARLDPRLVA</sequence>
<evidence type="ECO:0000313" key="3">
    <source>
        <dbReference type="Proteomes" id="UP000620262"/>
    </source>
</evidence>
<protein>
    <submittedName>
        <fullName evidence="2">Uncharacterized protein</fullName>
    </submittedName>
</protein>
<feature type="compositionally biased region" description="Polar residues" evidence="1">
    <location>
        <begin position="1"/>
        <end position="10"/>
    </location>
</feature>
<dbReference type="Proteomes" id="UP000620262">
    <property type="component" value="Unassembled WGS sequence"/>
</dbReference>
<evidence type="ECO:0000313" key="2">
    <source>
        <dbReference type="EMBL" id="MBE1506223.1"/>
    </source>
</evidence>
<comment type="caution">
    <text evidence="2">The sequence shown here is derived from an EMBL/GenBank/DDBJ whole genome shotgun (WGS) entry which is preliminary data.</text>
</comment>
<accession>A0ABR9ISQ7</accession>
<gene>
    <name evidence="2" type="ORF">H4W29_003404</name>
</gene>
<evidence type="ECO:0000256" key="1">
    <source>
        <dbReference type="SAM" id="MobiDB-lite"/>
    </source>
</evidence>